<gene>
    <name evidence="2" type="ORF">JS756_31130</name>
</gene>
<reference evidence="2 3" key="1">
    <citation type="submission" date="2021-02" db="EMBL/GenBank/DDBJ databases">
        <title>Whole genome sequencing of Streptomyces actuosus VRA1.</title>
        <authorList>
            <person name="Sen G."/>
            <person name="Sen A."/>
        </authorList>
    </citation>
    <scope>NUCLEOTIDE SEQUENCE [LARGE SCALE GENOMIC DNA]</scope>
    <source>
        <strain evidence="2 3">VRA1</strain>
    </source>
</reference>
<accession>A0ABS2VZ99</accession>
<evidence type="ECO:0000313" key="2">
    <source>
        <dbReference type="EMBL" id="MBN0048478.1"/>
    </source>
</evidence>
<dbReference type="Pfam" id="PF08388">
    <property type="entry name" value="GIIM"/>
    <property type="match status" value="1"/>
</dbReference>
<dbReference type="Proteomes" id="UP000788262">
    <property type="component" value="Unassembled WGS sequence"/>
</dbReference>
<evidence type="ECO:0000313" key="3">
    <source>
        <dbReference type="Proteomes" id="UP000788262"/>
    </source>
</evidence>
<name>A0ABS2VZ99_STRAS</name>
<evidence type="ECO:0000259" key="1">
    <source>
        <dbReference type="Pfam" id="PF08388"/>
    </source>
</evidence>
<organism evidence="2 3">
    <name type="scientific">Streptomyces actuosus</name>
    <dbReference type="NCBI Taxonomy" id="1885"/>
    <lineage>
        <taxon>Bacteria</taxon>
        <taxon>Bacillati</taxon>
        <taxon>Actinomycetota</taxon>
        <taxon>Actinomycetes</taxon>
        <taxon>Kitasatosporales</taxon>
        <taxon>Streptomycetaceae</taxon>
        <taxon>Streptomyces</taxon>
    </lineage>
</organism>
<comment type="caution">
    <text evidence="2">The sequence shown here is derived from an EMBL/GenBank/DDBJ whole genome shotgun (WGS) entry which is preliminary data.</text>
</comment>
<proteinExistence type="predicted"/>
<feature type="domain" description="Group II intron maturase-specific" evidence="1">
    <location>
        <begin position="25"/>
        <end position="96"/>
    </location>
</feature>
<protein>
    <recommendedName>
        <fullName evidence="1">Group II intron maturase-specific domain-containing protein</fullName>
    </recommendedName>
</protein>
<sequence>MVVDATLFTITSWLVSFLAVSSDALKRLGEEVRSWRLHRRVNLTVEELAQRINTIVAGWMQYYGRFYRSALYPLLMRINAYLVRWLRNKYRRFRAMRKAIAAFQRAAKRRPGMFAQWTLTSSPSLAW</sequence>
<dbReference type="InterPro" id="IPR013597">
    <property type="entry name" value="Mat_intron_G2"/>
</dbReference>
<keyword evidence="3" id="KW-1185">Reference proteome</keyword>
<dbReference type="EMBL" id="JAFFZS010000040">
    <property type="protein sequence ID" value="MBN0048478.1"/>
    <property type="molecule type" value="Genomic_DNA"/>
</dbReference>